<feature type="non-terminal residue" evidence="1">
    <location>
        <position position="1"/>
    </location>
</feature>
<dbReference type="AlphaFoldDB" id="A0A851PCH3"/>
<proteinExistence type="predicted"/>
<dbReference type="OrthoDB" id="9393833at2759"/>
<dbReference type="PANTHER" id="PTHR14667">
    <property type="entry name" value="BARDET-BIEDL SYNDROME 10 PROTEIN"/>
    <property type="match status" value="1"/>
</dbReference>
<gene>
    <name evidence="1" type="primary">Bbs10</name>
    <name evidence="1" type="ORF">PENPIL_R05741</name>
</gene>
<sequence>PLAGSRVLPGLVLRGRLAACCPAGGELKALVVTRPLRPEPAAPGVERAVHSEGQQRAALGWCGRSAAAELERLRSCGVGLLLSGVRQHEEVIYHARLHGVSVVECLSLEEIALICEIAGISPYEPFSDSMQTEIPEEAVVTFCQPLLLGSQLYVHLGLCSVGTFQPHSLVLCGPIDAVPEQHAAALQGAFTMLLQLFST</sequence>
<dbReference type="Proteomes" id="UP000613066">
    <property type="component" value="Unassembled WGS sequence"/>
</dbReference>
<dbReference type="PANTHER" id="PTHR14667:SF2">
    <property type="entry name" value="BARDET-BIEDL SYNDROME 10 PROTEIN"/>
    <property type="match status" value="1"/>
</dbReference>
<keyword evidence="2" id="KW-1185">Reference proteome</keyword>
<evidence type="ECO:0000313" key="2">
    <source>
        <dbReference type="Proteomes" id="UP000613066"/>
    </source>
</evidence>
<name>A0A851PCH3_9GALL</name>
<accession>A0A851PCH3</accession>
<organism evidence="1 2">
    <name type="scientific">Penelope pileata</name>
    <dbReference type="NCBI Taxonomy" id="1118817"/>
    <lineage>
        <taxon>Eukaryota</taxon>
        <taxon>Metazoa</taxon>
        <taxon>Chordata</taxon>
        <taxon>Craniata</taxon>
        <taxon>Vertebrata</taxon>
        <taxon>Euteleostomi</taxon>
        <taxon>Archelosauria</taxon>
        <taxon>Archosauria</taxon>
        <taxon>Dinosauria</taxon>
        <taxon>Saurischia</taxon>
        <taxon>Theropoda</taxon>
        <taxon>Coelurosauria</taxon>
        <taxon>Aves</taxon>
        <taxon>Neognathae</taxon>
        <taxon>Galloanserae</taxon>
        <taxon>Galliformes</taxon>
        <taxon>Cracidae</taxon>
        <taxon>Penelope</taxon>
    </lineage>
</organism>
<dbReference type="InterPro" id="IPR042619">
    <property type="entry name" value="BBS10"/>
</dbReference>
<protein>
    <submittedName>
        <fullName evidence="1">BBS10 protein</fullName>
    </submittedName>
</protein>
<dbReference type="GO" id="GO:0051131">
    <property type="term" value="P:chaperone-mediated protein complex assembly"/>
    <property type="evidence" value="ECO:0007669"/>
    <property type="project" value="InterPro"/>
</dbReference>
<evidence type="ECO:0000313" key="1">
    <source>
        <dbReference type="EMBL" id="NXC49045.1"/>
    </source>
</evidence>
<feature type="non-terminal residue" evidence="1">
    <location>
        <position position="199"/>
    </location>
</feature>
<reference evidence="1" key="1">
    <citation type="submission" date="2019-09" db="EMBL/GenBank/DDBJ databases">
        <title>Bird 10,000 Genomes (B10K) Project - Family phase.</title>
        <authorList>
            <person name="Zhang G."/>
        </authorList>
    </citation>
    <scope>NUCLEOTIDE SEQUENCE</scope>
    <source>
        <strain evidence="1">B10K-DU-001-08</strain>
        <tissue evidence="1">Muscle</tissue>
    </source>
</reference>
<dbReference type="EMBL" id="WBMW01005300">
    <property type="protein sequence ID" value="NXC49045.1"/>
    <property type="molecule type" value="Genomic_DNA"/>
</dbReference>
<comment type="caution">
    <text evidence="1">The sequence shown here is derived from an EMBL/GenBank/DDBJ whole genome shotgun (WGS) entry which is preliminary data.</text>
</comment>